<dbReference type="RefSeq" id="WP_053409785.1">
    <property type="nucleotide sequence ID" value="NZ_LHPI01000013.1"/>
</dbReference>
<sequence length="203" mass="23091">MKLNPAITHYQNECDFYNTNEIDVLPERIPTYIACGPNGDYARPAKTIGELPGKHLRKLALKLAAEKLGVDQINFGLEIYKTLGMTKNEALKDGRSWLLQNGDSLKVDLFWHEVPQAYPLDQIARTYPTPVGDMPIREHVRVAMSNMTDRELVNAIGSRDLINPEFMGEAIHRNLIWRGATTEETYQAVEKREQLAKQNKVTK</sequence>
<organism evidence="1 2">
    <name type="scientific">Vibrio hepatarius</name>
    <dbReference type="NCBI Taxonomy" id="171383"/>
    <lineage>
        <taxon>Bacteria</taxon>
        <taxon>Pseudomonadati</taxon>
        <taxon>Pseudomonadota</taxon>
        <taxon>Gammaproteobacteria</taxon>
        <taxon>Vibrionales</taxon>
        <taxon>Vibrionaceae</taxon>
        <taxon>Vibrio</taxon>
        <taxon>Vibrio oreintalis group</taxon>
    </lineage>
</organism>
<accession>A0A0M0HXS6</accession>
<evidence type="ECO:0000313" key="2">
    <source>
        <dbReference type="Proteomes" id="UP000037530"/>
    </source>
</evidence>
<keyword evidence="2" id="KW-1185">Reference proteome</keyword>
<comment type="caution">
    <text evidence="1">The sequence shown here is derived from an EMBL/GenBank/DDBJ whole genome shotgun (WGS) entry which is preliminary data.</text>
</comment>
<gene>
    <name evidence="1" type="ORF">AKJ31_14270</name>
</gene>
<dbReference type="PATRIC" id="fig|171383.3.peg.2915"/>
<protein>
    <submittedName>
        <fullName evidence="1">Uncharacterized protein</fullName>
    </submittedName>
</protein>
<proteinExistence type="predicted"/>
<dbReference type="EMBL" id="LHPI01000013">
    <property type="protein sequence ID" value="KOO06870.1"/>
    <property type="molecule type" value="Genomic_DNA"/>
</dbReference>
<dbReference type="OrthoDB" id="9986834at2"/>
<name>A0A0M0HXS6_9VIBR</name>
<dbReference type="AlphaFoldDB" id="A0A0M0HXS6"/>
<dbReference type="STRING" id="171383.AKJ31_14270"/>
<reference evidence="2" key="1">
    <citation type="submission" date="2015-08" db="EMBL/GenBank/DDBJ databases">
        <title>Vibrio galatheae sp. nov., a novel member of the Vibrionaceae family isolated from the Solomon Islands.</title>
        <authorList>
            <person name="Giubergia S."/>
            <person name="Machado H."/>
            <person name="Mateiu R.V."/>
            <person name="Gram L."/>
        </authorList>
    </citation>
    <scope>NUCLEOTIDE SEQUENCE [LARGE SCALE GENOMIC DNA]</scope>
    <source>
        <strain evidence="2">DSM 19134</strain>
    </source>
</reference>
<evidence type="ECO:0000313" key="1">
    <source>
        <dbReference type="EMBL" id="KOO06870.1"/>
    </source>
</evidence>
<dbReference type="Proteomes" id="UP000037530">
    <property type="component" value="Unassembled WGS sequence"/>
</dbReference>